<accession>A0A2X1BEL6</accession>
<gene>
    <name evidence="1" type="ORF">NCTC11166_03306</name>
</gene>
<protein>
    <submittedName>
        <fullName evidence="1">Uncharacterized protein</fullName>
    </submittedName>
</protein>
<sequence>MDRPWIEGVALLAAHNHPTHAPRNLYRRRYRMSHDVRFAILTANPADKPKAFPDVEALARHIQRERGLQALELVEVEDLEIDGDTQNRRAVSVFALDAGNDRDRLIGHAYLNGKGRDVLQAALRRNRLVIADDMKDAA</sequence>
<dbReference type="Proteomes" id="UP000251186">
    <property type="component" value="Unassembled WGS sequence"/>
</dbReference>
<organism evidence="1 2">
    <name type="scientific">Brevundimonas vesicularis</name>
    <name type="common">Pseudomonas vesicularis</name>
    <dbReference type="NCBI Taxonomy" id="41276"/>
    <lineage>
        <taxon>Bacteria</taxon>
        <taxon>Pseudomonadati</taxon>
        <taxon>Pseudomonadota</taxon>
        <taxon>Alphaproteobacteria</taxon>
        <taxon>Caulobacterales</taxon>
        <taxon>Caulobacteraceae</taxon>
        <taxon>Brevundimonas</taxon>
    </lineage>
</organism>
<proteinExistence type="predicted"/>
<dbReference type="RefSeq" id="WP_112863733.1">
    <property type="nucleotide sequence ID" value="NZ_UAQP01000014.1"/>
</dbReference>
<reference evidence="1 2" key="1">
    <citation type="submission" date="2018-06" db="EMBL/GenBank/DDBJ databases">
        <authorList>
            <consortium name="Pathogen Informatics"/>
            <person name="Doyle S."/>
        </authorList>
    </citation>
    <scope>NUCLEOTIDE SEQUENCE [LARGE SCALE GENOMIC DNA]</scope>
    <source>
        <strain evidence="1 2">NCTC11166</strain>
    </source>
</reference>
<evidence type="ECO:0000313" key="2">
    <source>
        <dbReference type="Proteomes" id="UP000251186"/>
    </source>
</evidence>
<evidence type="ECO:0000313" key="1">
    <source>
        <dbReference type="EMBL" id="SPU55903.1"/>
    </source>
</evidence>
<name>A0A2X1BEL6_BREVE</name>
<dbReference type="EMBL" id="UAQP01000014">
    <property type="protein sequence ID" value="SPU55903.1"/>
    <property type="molecule type" value="Genomic_DNA"/>
</dbReference>
<dbReference type="AlphaFoldDB" id="A0A2X1BEL6"/>